<proteinExistence type="inferred from homology"/>
<dbReference type="InterPro" id="IPR023210">
    <property type="entry name" value="NADP_OxRdtase_dom"/>
</dbReference>
<evidence type="ECO:0000259" key="5">
    <source>
        <dbReference type="Pfam" id="PF00248"/>
    </source>
</evidence>
<organism evidence="6 7">
    <name type="scientific">Kwoniella shandongensis</name>
    <dbReference type="NCBI Taxonomy" id="1734106"/>
    <lineage>
        <taxon>Eukaryota</taxon>
        <taxon>Fungi</taxon>
        <taxon>Dikarya</taxon>
        <taxon>Basidiomycota</taxon>
        <taxon>Agaricomycotina</taxon>
        <taxon>Tremellomycetes</taxon>
        <taxon>Tremellales</taxon>
        <taxon>Cryptococcaceae</taxon>
        <taxon>Kwoniella</taxon>
    </lineage>
</organism>
<dbReference type="Pfam" id="PF00248">
    <property type="entry name" value="Aldo_ket_red"/>
    <property type="match status" value="1"/>
</dbReference>
<dbReference type="EMBL" id="CP144051">
    <property type="protein sequence ID" value="WWD16146.1"/>
    <property type="molecule type" value="Genomic_DNA"/>
</dbReference>
<dbReference type="Proteomes" id="UP000322225">
    <property type="component" value="Chromosome 1"/>
</dbReference>
<dbReference type="InterPro" id="IPR036812">
    <property type="entry name" value="NAD(P)_OxRdtase_dom_sf"/>
</dbReference>
<dbReference type="SUPFAM" id="SSF51430">
    <property type="entry name" value="NAD(P)-linked oxidoreductase"/>
    <property type="match status" value="1"/>
</dbReference>
<reference evidence="6" key="1">
    <citation type="submission" date="2017-08" db="EMBL/GenBank/DDBJ databases">
        <authorList>
            <person name="Cuomo C."/>
            <person name="Billmyre B."/>
            <person name="Heitman J."/>
        </authorList>
    </citation>
    <scope>NUCLEOTIDE SEQUENCE</scope>
    <source>
        <strain evidence="6">CBS 12478</strain>
    </source>
</reference>
<dbReference type="InterPro" id="IPR020471">
    <property type="entry name" value="AKR"/>
</dbReference>
<dbReference type="PRINTS" id="PR00069">
    <property type="entry name" value="ALDKETRDTASE"/>
</dbReference>
<feature type="active site" description="Proton donor" evidence="2">
    <location>
        <position position="51"/>
    </location>
</feature>
<dbReference type="InterPro" id="IPR018170">
    <property type="entry name" value="Aldo/ket_reductase_CS"/>
</dbReference>
<feature type="binding site" evidence="3">
    <location>
        <position position="111"/>
    </location>
    <ligand>
        <name>substrate</name>
    </ligand>
</feature>
<name>A0AAJ8LF57_9TREE</name>
<protein>
    <recommendedName>
        <fullName evidence="5">NADP-dependent oxidoreductase domain-containing protein</fullName>
    </recommendedName>
</protein>
<evidence type="ECO:0000256" key="4">
    <source>
        <dbReference type="PIRSR" id="PIRSR000097-3"/>
    </source>
</evidence>
<dbReference type="GO" id="GO:0016491">
    <property type="term" value="F:oxidoreductase activity"/>
    <property type="evidence" value="ECO:0007669"/>
    <property type="project" value="InterPro"/>
</dbReference>
<dbReference type="PANTHER" id="PTHR11732">
    <property type="entry name" value="ALDO/KETO REDUCTASE"/>
    <property type="match status" value="1"/>
</dbReference>
<feature type="site" description="Lowers pKa of active site Tyr" evidence="4">
    <location>
        <position position="78"/>
    </location>
</feature>
<reference evidence="6" key="2">
    <citation type="submission" date="2024-01" db="EMBL/GenBank/DDBJ databases">
        <title>Comparative genomics of Cryptococcus and Kwoniella reveals pathogenesis evolution and contrasting modes of karyotype evolution via chromosome fusion or intercentromeric recombination.</title>
        <authorList>
            <person name="Coelho M.A."/>
            <person name="David-Palma M."/>
            <person name="Shea T."/>
            <person name="Bowers K."/>
            <person name="McGinley-Smith S."/>
            <person name="Mohammad A.W."/>
            <person name="Gnirke A."/>
            <person name="Yurkov A.M."/>
            <person name="Nowrousian M."/>
            <person name="Sun S."/>
            <person name="Cuomo C.A."/>
            <person name="Heitman J."/>
        </authorList>
    </citation>
    <scope>NUCLEOTIDE SEQUENCE</scope>
    <source>
        <strain evidence="6">CBS 12478</strain>
    </source>
</reference>
<sequence>MSLGRTLKLNNGVTVPQIGFGTWQAAPGEVEKAVEEAIKVGYRHIDAALIYQNQDEQQVAEGIKASGVPREDLFIVSKLWNNSSRPENIEADLDLTLSQLKTSYLDTYLVHWPATFKQGKTWAPKSEDGKKVLIDEDAPGIVGTWKELVRIYKETKKVRAIGVSNFTVEHLQKIIDATGVVPAFNQIECHPSLIQPELFKYAKEKGIIITAYSPLGNNTTGKPRIIDNPEIKAIAQRLNKEPAQVLINWAAHQGFAVIPKSVTPARIKTNFEDFELDEKDFEEINKVGKANYARANIPAEYDPKWELDIFGEESEKGYKKAW</sequence>
<gene>
    <name evidence="6" type="ORF">CI109_100571</name>
</gene>
<dbReference type="AlphaFoldDB" id="A0AAJ8LF57"/>
<feature type="domain" description="NADP-dependent oxidoreductase" evidence="5">
    <location>
        <begin position="18"/>
        <end position="287"/>
    </location>
</feature>
<dbReference type="Gene3D" id="3.20.20.100">
    <property type="entry name" value="NADP-dependent oxidoreductase domain"/>
    <property type="match status" value="1"/>
</dbReference>
<evidence type="ECO:0000256" key="2">
    <source>
        <dbReference type="PIRSR" id="PIRSR000097-1"/>
    </source>
</evidence>
<evidence type="ECO:0000313" key="7">
    <source>
        <dbReference type="Proteomes" id="UP000322225"/>
    </source>
</evidence>
<evidence type="ECO:0000256" key="3">
    <source>
        <dbReference type="PIRSR" id="PIRSR000097-2"/>
    </source>
</evidence>
<dbReference type="RefSeq" id="XP_065822883.1">
    <property type="nucleotide sequence ID" value="XM_065966811.1"/>
</dbReference>
<dbReference type="FunFam" id="3.20.20.100:FF:000036">
    <property type="entry name" value="NADP-dependent oxidoreductase domain-containing protein"/>
    <property type="match status" value="1"/>
</dbReference>
<evidence type="ECO:0000313" key="6">
    <source>
        <dbReference type="EMBL" id="WWD16146.1"/>
    </source>
</evidence>
<comment type="similarity">
    <text evidence="1">Belongs to the aldo/keto reductase family.</text>
</comment>
<keyword evidence="7" id="KW-1185">Reference proteome</keyword>
<dbReference type="PROSITE" id="PS00062">
    <property type="entry name" value="ALDOKETO_REDUCTASE_2"/>
    <property type="match status" value="1"/>
</dbReference>
<evidence type="ECO:0000256" key="1">
    <source>
        <dbReference type="ARBA" id="ARBA00007905"/>
    </source>
</evidence>
<dbReference type="GeneID" id="43588806"/>
<dbReference type="PIRSF" id="PIRSF000097">
    <property type="entry name" value="AKR"/>
    <property type="match status" value="1"/>
</dbReference>
<dbReference type="KEGG" id="ksn:43588806"/>
<accession>A0AAJ8LF57</accession>